<gene>
    <name evidence="2" type="ordered locus">Hlac_3378</name>
</gene>
<dbReference type="GeneID" id="7402230"/>
<dbReference type="Pfam" id="PF18545">
    <property type="entry name" value="HalOD1"/>
    <property type="match status" value="1"/>
</dbReference>
<dbReference type="AlphaFoldDB" id="B9LWQ4"/>
<dbReference type="Proteomes" id="UP000000740">
    <property type="component" value="Plasmid pHLAC01"/>
</dbReference>
<feature type="domain" description="Halobacterial output" evidence="1">
    <location>
        <begin position="32"/>
        <end position="99"/>
    </location>
</feature>
<dbReference type="EMBL" id="CP001367">
    <property type="protein sequence ID" value="ACM58895.1"/>
    <property type="molecule type" value="Genomic_DNA"/>
</dbReference>
<dbReference type="eggNOG" id="arCOG08980">
    <property type="taxonomic scope" value="Archaea"/>
</dbReference>
<organism evidence="2 3">
    <name type="scientific">Halorubrum lacusprofundi (strain ATCC 49239 / DSM 5036 / JCM 8891 / ACAM 34)</name>
    <dbReference type="NCBI Taxonomy" id="416348"/>
    <lineage>
        <taxon>Archaea</taxon>
        <taxon>Methanobacteriati</taxon>
        <taxon>Methanobacteriota</taxon>
        <taxon>Stenosarchaea group</taxon>
        <taxon>Halobacteria</taxon>
        <taxon>Halobacteriales</taxon>
        <taxon>Haloferacaceae</taxon>
        <taxon>Halorubrum</taxon>
    </lineage>
</organism>
<dbReference type="InterPro" id="IPR040624">
    <property type="entry name" value="HalOD1"/>
</dbReference>
<dbReference type="RefSeq" id="WP_012660106.1">
    <property type="nucleotide sequence ID" value="NC_012030.1"/>
</dbReference>
<evidence type="ECO:0000313" key="2">
    <source>
        <dbReference type="EMBL" id="ACM58895.1"/>
    </source>
</evidence>
<reference evidence="2 3" key="1">
    <citation type="journal article" date="2016" name="Stand. Genomic Sci.">
        <title>Complete genome sequence of the Antarctic Halorubrum lacusprofundi type strain ACAM 34.</title>
        <authorList>
            <person name="Anderson I.J."/>
            <person name="DasSarma P."/>
            <person name="Lucas S."/>
            <person name="Copeland A."/>
            <person name="Lapidus A."/>
            <person name="Del Rio T.G."/>
            <person name="Tice H."/>
            <person name="Dalin E."/>
            <person name="Bruce D.C."/>
            <person name="Goodwin L."/>
            <person name="Pitluck S."/>
            <person name="Sims D."/>
            <person name="Brettin T.S."/>
            <person name="Detter J.C."/>
            <person name="Han C.S."/>
            <person name="Larimer F."/>
            <person name="Hauser L."/>
            <person name="Land M."/>
            <person name="Ivanova N."/>
            <person name="Richardson P."/>
            <person name="Cavicchioli R."/>
            <person name="DasSarma S."/>
            <person name="Woese C.R."/>
            <person name="Kyrpides N.C."/>
        </authorList>
    </citation>
    <scope>NUCLEOTIDE SEQUENCE [LARGE SCALE GENOMIC DNA]</scope>
    <source>
        <strain evidence="3">ATCC 49239 / DSM 5036 / JCM 8891 / ACAM 34</strain>
    </source>
</reference>
<dbReference type="HOGENOM" id="CLU_159738_4_0_2"/>
<dbReference type="KEGG" id="hla:Hlac_3378"/>
<protein>
    <recommendedName>
        <fullName evidence="1">Halobacterial output domain-containing protein</fullName>
    </recommendedName>
</protein>
<geneLocation type="plasmid" evidence="2 3">
    <name>pHLAC01</name>
</geneLocation>
<keyword evidence="2" id="KW-0614">Plasmid</keyword>
<evidence type="ECO:0000259" key="1">
    <source>
        <dbReference type="Pfam" id="PF18545"/>
    </source>
</evidence>
<accession>B9LWQ4</accession>
<keyword evidence="3" id="KW-1185">Reference proteome</keyword>
<sequence length="100" mass="10761">MTSSTILTDSTDRFGYDTIAETYHAQYDWTSDSPLSITVVGVVAAVIGEEPTEMEPLHSVIDPDALDTLLSSGTEAGIQVEFEYEEQPVTVTGYGEVIVG</sequence>
<name>B9LWQ4_HALLT</name>
<evidence type="ECO:0000313" key="3">
    <source>
        <dbReference type="Proteomes" id="UP000000740"/>
    </source>
</evidence>
<proteinExistence type="predicted"/>